<dbReference type="InterPro" id="IPR019519">
    <property type="entry name" value="Elp5"/>
</dbReference>
<dbReference type="PANTHER" id="PTHR15641">
    <property type="entry name" value="ELONGATOR COMPLEX PROTEIN 5"/>
    <property type="match status" value="1"/>
</dbReference>
<dbReference type="OrthoDB" id="166907at2759"/>
<feature type="region of interest" description="Disordered" evidence="9">
    <location>
        <begin position="318"/>
        <end position="349"/>
    </location>
</feature>
<evidence type="ECO:0000256" key="6">
    <source>
        <dbReference type="ARBA" id="ARBA00022490"/>
    </source>
</evidence>
<evidence type="ECO:0000256" key="4">
    <source>
        <dbReference type="ARBA" id="ARBA00009567"/>
    </source>
</evidence>
<comment type="similarity">
    <text evidence="4">Belongs to the ELP5 family.</text>
</comment>
<dbReference type="InterPro" id="IPR027417">
    <property type="entry name" value="P-loop_NTPase"/>
</dbReference>
<dbReference type="GO" id="GO:0005829">
    <property type="term" value="C:cytosol"/>
    <property type="evidence" value="ECO:0007669"/>
    <property type="project" value="TreeGrafter"/>
</dbReference>
<dbReference type="EMBL" id="WTPW01000763">
    <property type="protein sequence ID" value="KAF0482346.1"/>
    <property type="molecule type" value="Genomic_DNA"/>
</dbReference>
<evidence type="ECO:0000256" key="1">
    <source>
        <dbReference type="ARBA" id="ARBA00004123"/>
    </source>
</evidence>
<keyword evidence="11" id="KW-1185">Reference proteome</keyword>
<reference evidence="10 11" key="1">
    <citation type="journal article" date="2019" name="Environ. Microbiol.">
        <title>At the nexus of three kingdoms: the genome of the mycorrhizal fungus Gigaspora margarita provides insights into plant, endobacterial and fungal interactions.</title>
        <authorList>
            <person name="Venice F."/>
            <person name="Ghignone S."/>
            <person name="Salvioli di Fossalunga A."/>
            <person name="Amselem J."/>
            <person name="Novero M."/>
            <person name="Xianan X."/>
            <person name="Sedzielewska Toro K."/>
            <person name="Morin E."/>
            <person name="Lipzen A."/>
            <person name="Grigoriev I.V."/>
            <person name="Henrissat B."/>
            <person name="Martin F.M."/>
            <person name="Bonfante P."/>
        </authorList>
    </citation>
    <scope>NUCLEOTIDE SEQUENCE [LARGE SCALE GENOMIC DNA]</scope>
    <source>
        <strain evidence="10 11">BEG34</strain>
    </source>
</reference>
<evidence type="ECO:0000256" key="2">
    <source>
        <dbReference type="ARBA" id="ARBA00004496"/>
    </source>
</evidence>
<evidence type="ECO:0000256" key="5">
    <source>
        <dbReference type="ARBA" id="ARBA00020264"/>
    </source>
</evidence>
<keyword evidence="6" id="KW-0963">Cytoplasm</keyword>
<keyword evidence="7" id="KW-0819">tRNA processing</keyword>
<dbReference type="GO" id="GO:0005634">
    <property type="term" value="C:nucleus"/>
    <property type="evidence" value="ECO:0007669"/>
    <property type="project" value="UniProtKB-SubCell"/>
</dbReference>
<evidence type="ECO:0000313" key="10">
    <source>
        <dbReference type="EMBL" id="KAF0482346.1"/>
    </source>
</evidence>
<keyword evidence="8" id="KW-0539">Nucleus</keyword>
<evidence type="ECO:0000256" key="8">
    <source>
        <dbReference type="ARBA" id="ARBA00023242"/>
    </source>
</evidence>
<sequence length="349" mass="39635">MSVPLLDRLLNFKESSGFIVIEDTILQSGYLLLKEFVKKITENNKQNVIIFCVESSPQYFLESVKSNKNVIFLDAYSHLGSYESDDMDDIGNNDTKVHIIKSLDDLSIILRLIQDIIAKSSNSNFTLIIDSLTPLLLTSISSTFSFLKKISSELTSEMNTFRAIAVYHSDIPTYPVNGITGMLNIRNTILNHFATTTITIKNMEQTRKESIYEYSKGTDTMINVHMNSPECSICVIEHRKKSGKVFYERNVYNIDQSTNDLIIQFAKEITDDINAKDNNNPDPTIANMSFNLSLTEEQKKAKNDVILPYTKVQDQYEEKEVDSSGGIIFYEPDANDDFDEEDPDDDLSI</sequence>
<comment type="caution">
    <text evidence="10">The sequence shown here is derived from an EMBL/GenBank/DDBJ whole genome shotgun (WGS) entry which is preliminary data.</text>
</comment>
<dbReference type="GO" id="GO:0033588">
    <property type="term" value="C:elongator holoenzyme complex"/>
    <property type="evidence" value="ECO:0007669"/>
    <property type="project" value="InterPro"/>
</dbReference>
<dbReference type="AlphaFoldDB" id="A0A8H4ADD1"/>
<evidence type="ECO:0000256" key="3">
    <source>
        <dbReference type="ARBA" id="ARBA00005043"/>
    </source>
</evidence>
<gene>
    <name evidence="10" type="ORF">F8M41_023466</name>
</gene>
<comment type="subcellular location">
    <subcellularLocation>
        <location evidence="2">Cytoplasm</location>
    </subcellularLocation>
    <subcellularLocation>
        <location evidence="1">Nucleus</location>
    </subcellularLocation>
</comment>
<accession>A0A8H4ADD1</accession>
<dbReference type="Gene3D" id="3.40.50.300">
    <property type="entry name" value="P-loop containing nucleotide triphosphate hydrolases"/>
    <property type="match status" value="1"/>
</dbReference>
<feature type="compositionally biased region" description="Acidic residues" evidence="9">
    <location>
        <begin position="333"/>
        <end position="349"/>
    </location>
</feature>
<organism evidence="10 11">
    <name type="scientific">Gigaspora margarita</name>
    <dbReference type="NCBI Taxonomy" id="4874"/>
    <lineage>
        <taxon>Eukaryota</taxon>
        <taxon>Fungi</taxon>
        <taxon>Fungi incertae sedis</taxon>
        <taxon>Mucoromycota</taxon>
        <taxon>Glomeromycotina</taxon>
        <taxon>Glomeromycetes</taxon>
        <taxon>Diversisporales</taxon>
        <taxon>Gigasporaceae</taxon>
        <taxon>Gigaspora</taxon>
    </lineage>
</organism>
<dbReference type="CDD" id="cd19496">
    <property type="entry name" value="Elp5"/>
    <property type="match status" value="1"/>
</dbReference>
<dbReference type="PANTHER" id="PTHR15641:SF1">
    <property type="entry name" value="ELONGATOR COMPLEX PROTEIN 5"/>
    <property type="match status" value="1"/>
</dbReference>
<dbReference type="Pfam" id="PF10483">
    <property type="entry name" value="Elong_Iki1"/>
    <property type="match status" value="1"/>
</dbReference>
<dbReference type="UniPathway" id="UPA00988"/>
<evidence type="ECO:0000256" key="7">
    <source>
        <dbReference type="ARBA" id="ARBA00022694"/>
    </source>
</evidence>
<dbReference type="GO" id="GO:0002098">
    <property type="term" value="P:tRNA wobble uridine modification"/>
    <property type="evidence" value="ECO:0007669"/>
    <property type="project" value="InterPro"/>
</dbReference>
<protein>
    <recommendedName>
        <fullName evidence="5">Elongator complex protein 5</fullName>
    </recommendedName>
</protein>
<name>A0A8H4ADD1_GIGMA</name>
<evidence type="ECO:0000256" key="9">
    <source>
        <dbReference type="SAM" id="MobiDB-lite"/>
    </source>
</evidence>
<evidence type="ECO:0000313" key="11">
    <source>
        <dbReference type="Proteomes" id="UP000439903"/>
    </source>
</evidence>
<proteinExistence type="inferred from homology"/>
<comment type="pathway">
    <text evidence="3">tRNA modification; 5-methoxycarbonylmethyl-2-thiouridine-tRNA biosynthesis.</text>
</comment>
<dbReference type="GO" id="GO:0000049">
    <property type="term" value="F:tRNA binding"/>
    <property type="evidence" value="ECO:0007669"/>
    <property type="project" value="TreeGrafter"/>
</dbReference>
<dbReference type="Proteomes" id="UP000439903">
    <property type="component" value="Unassembled WGS sequence"/>
</dbReference>